<dbReference type="EMBL" id="JACCJC010000057">
    <property type="protein sequence ID" value="KAF6231441.1"/>
    <property type="molecule type" value="Genomic_DNA"/>
</dbReference>
<dbReference type="AlphaFoldDB" id="A0A8H6FMW4"/>
<dbReference type="Proteomes" id="UP000578531">
    <property type="component" value="Unassembled WGS sequence"/>
</dbReference>
<evidence type="ECO:0000313" key="1">
    <source>
        <dbReference type="EMBL" id="KAF6231441.1"/>
    </source>
</evidence>
<organism evidence="1 2">
    <name type="scientific">Letharia columbiana</name>
    <dbReference type="NCBI Taxonomy" id="112416"/>
    <lineage>
        <taxon>Eukaryota</taxon>
        <taxon>Fungi</taxon>
        <taxon>Dikarya</taxon>
        <taxon>Ascomycota</taxon>
        <taxon>Pezizomycotina</taxon>
        <taxon>Lecanoromycetes</taxon>
        <taxon>OSLEUM clade</taxon>
        <taxon>Lecanoromycetidae</taxon>
        <taxon>Lecanorales</taxon>
        <taxon>Lecanorineae</taxon>
        <taxon>Parmeliaceae</taxon>
        <taxon>Letharia</taxon>
    </lineage>
</organism>
<accession>A0A8H6FMW4</accession>
<sequence length="156" mass="18154">MLMMHCGIFTVSFRKRTHLRDLGAVLESCDAWRSVNGGDKAHAMYFGNYFDATKVSRLAAYRKTVDYNQGHRDDILGCAWDHVEPVHNFHAEDWYRAYTLLRWFWRKQIGARRANQHEGTSKAQINPAKAVEFYDPKDLHEGTDGYPLAKRFCLIL</sequence>
<dbReference type="GeneID" id="59292048"/>
<comment type="caution">
    <text evidence="1">The sequence shown here is derived from an EMBL/GenBank/DDBJ whole genome shotgun (WGS) entry which is preliminary data.</text>
</comment>
<dbReference type="RefSeq" id="XP_037160873.1">
    <property type="nucleotide sequence ID" value="XM_037312287.1"/>
</dbReference>
<protein>
    <submittedName>
        <fullName evidence="1">Uncharacterized protein</fullName>
    </submittedName>
</protein>
<gene>
    <name evidence="1" type="ORF">HO173_010402</name>
</gene>
<proteinExistence type="predicted"/>
<name>A0A8H6FMW4_9LECA</name>
<keyword evidence="2" id="KW-1185">Reference proteome</keyword>
<evidence type="ECO:0000313" key="2">
    <source>
        <dbReference type="Proteomes" id="UP000578531"/>
    </source>
</evidence>
<reference evidence="1 2" key="1">
    <citation type="journal article" date="2020" name="Genomics">
        <title>Complete, high-quality genomes from long-read metagenomic sequencing of two wolf lichen thalli reveals enigmatic genome architecture.</title>
        <authorList>
            <person name="McKenzie S.K."/>
            <person name="Walston R.F."/>
            <person name="Allen J.L."/>
        </authorList>
    </citation>
    <scope>NUCLEOTIDE SEQUENCE [LARGE SCALE GENOMIC DNA]</scope>
    <source>
        <strain evidence="1">WasteWater2</strain>
    </source>
</reference>